<keyword evidence="3 8" id="KW-0479">Metal-binding</keyword>
<comment type="cofactor">
    <cofactor evidence="8">
        <name>Mg(2+)</name>
        <dbReference type="ChEBI" id="CHEBI:18420"/>
    </cofactor>
    <text evidence="8">Binds 1 Mg(2+) per subunit.</text>
</comment>
<dbReference type="CDD" id="cd07038">
    <property type="entry name" value="TPP_PYR_PDC_IPDC_like"/>
    <property type="match status" value="1"/>
</dbReference>
<dbReference type="PIRSF" id="PIRSF036565">
    <property type="entry name" value="Pyruvt_ip_decrb"/>
    <property type="match status" value="1"/>
</dbReference>
<evidence type="ECO:0000256" key="2">
    <source>
        <dbReference type="ARBA" id="ARBA00007812"/>
    </source>
</evidence>
<accession>A0A1X2GQD4</accession>
<keyword evidence="13" id="KW-0670">Pyruvate</keyword>
<dbReference type="Proteomes" id="UP000242146">
    <property type="component" value="Unassembled WGS sequence"/>
</dbReference>
<dbReference type="GO" id="GO:0030976">
    <property type="term" value="F:thiamine pyrophosphate binding"/>
    <property type="evidence" value="ECO:0007669"/>
    <property type="project" value="InterPro"/>
</dbReference>
<feature type="binding site" evidence="8">
    <location>
        <position position="441"/>
    </location>
    <ligand>
        <name>Mg(2+)</name>
        <dbReference type="ChEBI" id="CHEBI:18420"/>
    </ligand>
</feature>
<dbReference type="CDD" id="cd02005">
    <property type="entry name" value="TPP_PDC_IPDC"/>
    <property type="match status" value="1"/>
</dbReference>
<dbReference type="SUPFAM" id="SSF52467">
    <property type="entry name" value="DHS-like NAD/FAD-binding domain"/>
    <property type="match status" value="1"/>
</dbReference>
<evidence type="ECO:0000256" key="4">
    <source>
        <dbReference type="ARBA" id="ARBA00022793"/>
    </source>
</evidence>
<dbReference type="Pfam" id="PF00205">
    <property type="entry name" value="TPP_enzyme_M"/>
    <property type="match status" value="1"/>
</dbReference>
<comment type="cofactor">
    <cofactor evidence="1">
        <name>thiamine diphosphate</name>
        <dbReference type="ChEBI" id="CHEBI:58937"/>
    </cofactor>
</comment>
<dbReference type="GO" id="GO:0005634">
    <property type="term" value="C:nucleus"/>
    <property type="evidence" value="ECO:0007669"/>
    <property type="project" value="TreeGrafter"/>
</dbReference>
<evidence type="ECO:0000256" key="6">
    <source>
        <dbReference type="ARBA" id="ARBA00023052"/>
    </source>
</evidence>
<evidence type="ECO:0000256" key="8">
    <source>
        <dbReference type="PIRSR" id="PIRSR036565-2"/>
    </source>
</evidence>
<evidence type="ECO:0000256" key="1">
    <source>
        <dbReference type="ARBA" id="ARBA00001964"/>
    </source>
</evidence>
<evidence type="ECO:0000259" key="12">
    <source>
        <dbReference type="Pfam" id="PF02776"/>
    </source>
</evidence>
<dbReference type="InterPro" id="IPR029035">
    <property type="entry name" value="DHS-like_NAD/FAD-binding_dom"/>
</dbReference>
<dbReference type="OrthoDB" id="3970464at2759"/>
<dbReference type="PANTHER" id="PTHR43452">
    <property type="entry name" value="PYRUVATE DECARBOXYLASE"/>
    <property type="match status" value="1"/>
</dbReference>
<dbReference type="SUPFAM" id="SSF52518">
    <property type="entry name" value="Thiamin diphosphate-binding fold (THDP-binding)"/>
    <property type="match status" value="2"/>
</dbReference>
<feature type="binding site" evidence="8">
    <location>
        <position position="468"/>
    </location>
    <ligand>
        <name>Mg(2+)</name>
        <dbReference type="ChEBI" id="CHEBI:18420"/>
    </ligand>
</feature>
<dbReference type="Pfam" id="PF02775">
    <property type="entry name" value="TPP_enzyme_C"/>
    <property type="match status" value="1"/>
</dbReference>
<dbReference type="Gene3D" id="3.40.50.970">
    <property type="match status" value="2"/>
</dbReference>
<dbReference type="EMBL" id="MCGT01000006">
    <property type="protein sequence ID" value="ORX59033.1"/>
    <property type="molecule type" value="Genomic_DNA"/>
</dbReference>
<dbReference type="InterPro" id="IPR012001">
    <property type="entry name" value="Thiamin_PyroP_enz_TPP-bd_dom"/>
</dbReference>
<dbReference type="AlphaFoldDB" id="A0A1X2GQD4"/>
<dbReference type="Gene3D" id="3.40.50.1220">
    <property type="entry name" value="TPP-binding domain"/>
    <property type="match status" value="1"/>
</dbReference>
<organism evidence="13 14">
    <name type="scientific">Hesseltinella vesiculosa</name>
    <dbReference type="NCBI Taxonomy" id="101127"/>
    <lineage>
        <taxon>Eukaryota</taxon>
        <taxon>Fungi</taxon>
        <taxon>Fungi incertae sedis</taxon>
        <taxon>Mucoromycota</taxon>
        <taxon>Mucoromycotina</taxon>
        <taxon>Mucoromycetes</taxon>
        <taxon>Mucorales</taxon>
        <taxon>Cunninghamellaceae</taxon>
        <taxon>Hesseltinella</taxon>
    </lineage>
</organism>
<evidence type="ECO:0000256" key="7">
    <source>
        <dbReference type="ARBA" id="ARBA00023239"/>
    </source>
</evidence>
<name>A0A1X2GQD4_9FUNG</name>
<feature type="domain" description="Thiamine pyrophosphate enzyme N-terminal TPP-binding" evidence="12">
    <location>
        <begin position="7"/>
        <end position="116"/>
    </location>
</feature>
<dbReference type="FunFam" id="3.40.50.970:FF:000019">
    <property type="entry name" value="Pyruvate decarboxylase isozyme"/>
    <property type="match status" value="1"/>
</dbReference>
<dbReference type="InterPro" id="IPR012000">
    <property type="entry name" value="Thiamin_PyroP_enz_cen_dom"/>
</dbReference>
<dbReference type="STRING" id="101127.A0A1X2GQD4"/>
<dbReference type="GO" id="GO:0000949">
    <property type="term" value="P:aromatic amino acid family catabolic process to alcohol via Ehrlich pathway"/>
    <property type="evidence" value="ECO:0007669"/>
    <property type="project" value="TreeGrafter"/>
</dbReference>
<feature type="domain" description="Thiamine pyrophosphate enzyme TPP-binding" evidence="11">
    <location>
        <begin position="402"/>
        <end position="537"/>
    </location>
</feature>
<keyword evidence="4" id="KW-0210">Decarboxylase</keyword>
<comment type="similarity">
    <text evidence="2 9">Belongs to the TPP enzyme family.</text>
</comment>
<dbReference type="GO" id="GO:0005829">
    <property type="term" value="C:cytosol"/>
    <property type="evidence" value="ECO:0007669"/>
    <property type="project" value="TreeGrafter"/>
</dbReference>
<keyword evidence="6 9" id="KW-0786">Thiamine pyrophosphate</keyword>
<evidence type="ECO:0000256" key="3">
    <source>
        <dbReference type="ARBA" id="ARBA00022723"/>
    </source>
</evidence>
<keyword evidence="7" id="KW-0456">Lyase</keyword>
<dbReference type="InterPro" id="IPR029061">
    <property type="entry name" value="THDP-binding"/>
</dbReference>
<dbReference type="InterPro" id="IPR047213">
    <property type="entry name" value="TPP_PYR_PDC_IPDC-like"/>
</dbReference>
<evidence type="ECO:0000256" key="9">
    <source>
        <dbReference type="RuleBase" id="RU362132"/>
    </source>
</evidence>
<dbReference type="InterPro" id="IPR012110">
    <property type="entry name" value="PDC/IPDC-like"/>
</dbReference>
<keyword evidence="14" id="KW-1185">Reference proteome</keyword>
<dbReference type="PANTHER" id="PTHR43452:SF30">
    <property type="entry name" value="PYRUVATE DECARBOXYLASE ISOZYME 1-RELATED"/>
    <property type="match status" value="1"/>
</dbReference>
<dbReference type="GO" id="GO:0000287">
    <property type="term" value="F:magnesium ion binding"/>
    <property type="evidence" value="ECO:0007669"/>
    <property type="project" value="InterPro"/>
</dbReference>
<dbReference type="Pfam" id="PF02776">
    <property type="entry name" value="TPP_enzyme_N"/>
    <property type="match status" value="1"/>
</dbReference>
<reference evidence="13 14" key="1">
    <citation type="submission" date="2016-07" db="EMBL/GenBank/DDBJ databases">
        <title>Pervasive Adenine N6-methylation of Active Genes in Fungi.</title>
        <authorList>
            <consortium name="DOE Joint Genome Institute"/>
            <person name="Mondo S.J."/>
            <person name="Dannebaum R.O."/>
            <person name="Kuo R.C."/>
            <person name="Labutti K."/>
            <person name="Haridas S."/>
            <person name="Kuo A."/>
            <person name="Salamov A."/>
            <person name="Ahrendt S.R."/>
            <person name="Lipzen A."/>
            <person name="Sullivan W."/>
            <person name="Andreopoulos W.B."/>
            <person name="Clum A."/>
            <person name="Lindquist E."/>
            <person name="Daum C."/>
            <person name="Ramamoorthy G.K."/>
            <person name="Gryganskyi A."/>
            <person name="Culley D."/>
            <person name="Magnuson J.K."/>
            <person name="James T.Y."/>
            <person name="O'Malley M.A."/>
            <person name="Stajich J.E."/>
            <person name="Spatafora J.W."/>
            <person name="Visel A."/>
            <person name="Grigoriev I.V."/>
        </authorList>
    </citation>
    <scope>NUCLEOTIDE SEQUENCE [LARGE SCALE GENOMIC DNA]</scope>
    <source>
        <strain evidence="13 14">NRRL 3301</strain>
    </source>
</reference>
<evidence type="ECO:0000259" key="10">
    <source>
        <dbReference type="Pfam" id="PF00205"/>
    </source>
</evidence>
<evidence type="ECO:0000256" key="5">
    <source>
        <dbReference type="ARBA" id="ARBA00022842"/>
    </source>
</evidence>
<dbReference type="FunFam" id="3.40.50.970:FF:000024">
    <property type="entry name" value="Pyruvate decarboxylase isozyme"/>
    <property type="match status" value="1"/>
</dbReference>
<evidence type="ECO:0000259" key="11">
    <source>
        <dbReference type="Pfam" id="PF02775"/>
    </source>
</evidence>
<evidence type="ECO:0000313" key="14">
    <source>
        <dbReference type="Proteomes" id="UP000242146"/>
    </source>
</evidence>
<feature type="binding site" evidence="8">
    <location>
        <position position="470"/>
    </location>
    <ligand>
        <name>Mg(2+)</name>
        <dbReference type="ChEBI" id="CHEBI:18420"/>
    </ligand>
</feature>
<sequence>MGVIKTTIGDYLLKRIKELGIDTIFGVPGDFNMKFLDLIEDDPDLVWGNNANELNAAYAADGYARVKGAGCVVTTFGVGELSATNGIAGSYSEMVPVIHIVGTPKTSSQASGAILHHTLGNGDFNVFMNMFASITAAHVHLTSTEAARQIDTVINESMRRRRPGYIGIPIDIIGDEIEVEDNPLSYAVPKNPADVQAAAIKAIMDLIHQAKNPIVIADACVQRNHLEKELHAFLQTSGFPSFVAPMGKGTIDPVTPGFRGCFSGAVSLPQILEEVKQADLVLQFGAVLTDFNTGGFTGVLDRGNVVSLHTFATYVQYSNYEGVGMKELVPLLTAQFPATARRSVQTYEQKWGPRAIRPPAQPGTGMIQDYFWEVANKYMAANAIIVVETGTVEFASINFDGPPGASFISQVMWGSIGFSLPAALGAAIADRSRRVYLLVGDGSFQLTAQEVSVMLHHGVTPVILLFNNDGYVIEKMIHGPTRKYNDFQMWNYAKSFDYFGADLPVNQSRAVAPFKIGVHERVTTRADFDKAMAQTNQQPDCIHFLELIFPRDDVPQEVLLQTATSENK</sequence>
<comment type="caution">
    <text evidence="13">The sequence shown here is derived from an EMBL/GenBank/DDBJ whole genome shotgun (WGS) entry which is preliminary data.</text>
</comment>
<protein>
    <submittedName>
        <fullName evidence="13">Pyruvate decarboxylase</fullName>
    </submittedName>
</protein>
<dbReference type="GO" id="GO:0004737">
    <property type="term" value="F:pyruvate decarboxylase activity"/>
    <property type="evidence" value="ECO:0007669"/>
    <property type="project" value="TreeGrafter"/>
</dbReference>
<proteinExistence type="inferred from homology"/>
<gene>
    <name evidence="13" type="ORF">DM01DRAFT_1318609</name>
</gene>
<keyword evidence="5 8" id="KW-0460">Magnesium</keyword>
<evidence type="ECO:0000313" key="13">
    <source>
        <dbReference type="EMBL" id="ORX59033.1"/>
    </source>
</evidence>
<dbReference type="InterPro" id="IPR047214">
    <property type="entry name" value="TPP_PDC_IPDC"/>
</dbReference>
<feature type="domain" description="Thiamine pyrophosphate enzyme central" evidence="10">
    <location>
        <begin position="200"/>
        <end position="296"/>
    </location>
</feature>
<dbReference type="InterPro" id="IPR011766">
    <property type="entry name" value="TPP_enzyme_TPP-bd"/>
</dbReference>